<dbReference type="EMBL" id="CAICTM010000792">
    <property type="protein sequence ID" value="CAB9516579.1"/>
    <property type="molecule type" value="Genomic_DNA"/>
</dbReference>
<dbReference type="AlphaFoldDB" id="A0A9N8EA29"/>
<reference evidence="1" key="1">
    <citation type="submission" date="2020-06" db="EMBL/GenBank/DDBJ databases">
        <authorList>
            <consortium name="Plant Systems Biology data submission"/>
        </authorList>
    </citation>
    <scope>NUCLEOTIDE SEQUENCE</scope>
    <source>
        <strain evidence="1">D6</strain>
    </source>
</reference>
<sequence>MGFRFKPMDATAIYGPLLEKQEGVEYDNKKEKASFPEAQYVFNAKPEHRALHAPDVKVYCDDKVDFFPVISHYMARMLLGAVLGKNNPGDFALPSKDVAFDGIGRESNQEISSCSRKPNNMYHPHFMGYMVSHIQKAGMALR</sequence>
<proteinExistence type="predicted"/>
<protein>
    <submittedName>
        <fullName evidence="1">Uncharacterized protein</fullName>
    </submittedName>
</protein>
<evidence type="ECO:0000313" key="1">
    <source>
        <dbReference type="EMBL" id="CAB9516579.1"/>
    </source>
</evidence>
<keyword evidence="2" id="KW-1185">Reference proteome</keyword>
<dbReference type="Proteomes" id="UP001153069">
    <property type="component" value="Unassembled WGS sequence"/>
</dbReference>
<organism evidence="1 2">
    <name type="scientific">Seminavis robusta</name>
    <dbReference type="NCBI Taxonomy" id="568900"/>
    <lineage>
        <taxon>Eukaryota</taxon>
        <taxon>Sar</taxon>
        <taxon>Stramenopiles</taxon>
        <taxon>Ochrophyta</taxon>
        <taxon>Bacillariophyta</taxon>
        <taxon>Bacillariophyceae</taxon>
        <taxon>Bacillariophycidae</taxon>
        <taxon>Naviculales</taxon>
        <taxon>Naviculaceae</taxon>
        <taxon>Seminavis</taxon>
    </lineage>
</organism>
<comment type="caution">
    <text evidence="1">The sequence shown here is derived from an EMBL/GenBank/DDBJ whole genome shotgun (WGS) entry which is preliminary data.</text>
</comment>
<name>A0A9N8EA29_9STRA</name>
<gene>
    <name evidence="1" type="ORF">SEMRO_793_G203230.1</name>
</gene>
<accession>A0A9N8EA29</accession>
<evidence type="ECO:0000313" key="2">
    <source>
        <dbReference type="Proteomes" id="UP001153069"/>
    </source>
</evidence>